<sequence>LIIEAYDPVLVIRFIALQCVVTGGLKSATFNSYERLFVQVRYWVY</sequence>
<name>A0A183ENW9_9BILA</name>
<organism evidence="1">
    <name type="scientific">Gongylonema pulchrum</name>
    <dbReference type="NCBI Taxonomy" id="637853"/>
    <lineage>
        <taxon>Eukaryota</taxon>
        <taxon>Metazoa</taxon>
        <taxon>Ecdysozoa</taxon>
        <taxon>Nematoda</taxon>
        <taxon>Chromadorea</taxon>
        <taxon>Rhabditida</taxon>
        <taxon>Spirurina</taxon>
        <taxon>Spiruromorpha</taxon>
        <taxon>Spiruroidea</taxon>
        <taxon>Gongylonematidae</taxon>
        <taxon>Gongylonema</taxon>
    </lineage>
</organism>
<dbReference type="AlphaFoldDB" id="A0A183ENW9"/>
<dbReference type="Gene3D" id="1.25.40.850">
    <property type="match status" value="1"/>
</dbReference>
<proteinExistence type="predicted"/>
<accession>A0A183ENW9</accession>
<reference evidence="1" key="1">
    <citation type="submission" date="2016-06" db="UniProtKB">
        <authorList>
            <consortium name="WormBaseParasite"/>
        </authorList>
    </citation>
    <scope>IDENTIFICATION</scope>
</reference>
<protein>
    <submittedName>
        <fullName evidence="1">Bestrophin homolog</fullName>
    </submittedName>
</protein>
<evidence type="ECO:0000313" key="1">
    <source>
        <dbReference type="WBParaSite" id="GPUH_0002268701-mRNA-1"/>
    </source>
</evidence>
<dbReference type="InterPro" id="IPR043155">
    <property type="entry name" value="VPS33_dom3b"/>
</dbReference>
<dbReference type="WBParaSite" id="GPUH_0002268701-mRNA-1">
    <property type="protein sequence ID" value="GPUH_0002268701-mRNA-1"/>
    <property type="gene ID" value="GPUH_0002268701"/>
</dbReference>